<evidence type="ECO:0000256" key="1">
    <source>
        <dbReference type="ARBA" id="ARBA00001936"/>
    </source>
</evidence>
<dbReference type="PROSITE" id="PS00331">
    <property type="entry name" value="MALIC_ENZYMES"/>
    <property type="match status" value="1"/>
</dbReference>
<dbReference type="InterPro" id="IPR037062">
    <property type="entry name" value="Malic_N_dom_sf"/>
</dbReference>
<dbReference type="NCBIfam" id="NF010052">
    <property type="entry name" value="PRK13529.1"/>
    <property type="match status" value="1"/>
</dbReference>
<dbReference type="InterPro" id="IPR015884">
    <property type="entry name" value="Malic_enzyme_CS"/>
</dbReference>
<name>A0ABW3JFU5_9HYPH</name>
<evidence type="ECO:0000313" key="10">
    <source>
        <dbReference type="Proteomes" id="UP001597102"/>
    </source>
</evidence>
<protein>
    <submittedName>
        <fullName evidence="9">NAD-dependent malic enzyme</fullName>
        <ecNumber evidence="9">1.1.1.38</ecNumber>
    </submittedName>
</protein>
<keyword evidence="3 6" id="KW-0479">Metal-binding</keyword>
<evidence type="ECO:0000256" key="3">
    <source>
        <dbReference type="ARBA" id="ARBA00022723"/>
    </source>
</evidence>
<evidence type="ECO:0000256" key="2">
    <source>
        <dbReference type="ARBA" id="ARBA00008785"/>
    </source>
</evidence>
<dbReference type="SUPFAM" id="SSF51735">
    <property type="entry name" value="NAD(P)-binding Rossmann-fold domains"/>
    <property type="match status" value="1"/>
</dbReference>
<comment type="caution">
    <text evidence="9">The sequence shown here is derived from an EMBL/GenBank/DDBJ whole genome shotgun (WGS) entry which is preliminary data.</text>
</comment>
<keyword evidence="10" id="KW-1185">Reference proteome</keyword>
<evidence type="ECO:0000259" key="7">
    <source>
        <dbReference type="SMART" id="SM00919"/>
    </source>
</evidence>
<comment type="similarity">
    <text evidence="2 6">Belongs to the malic enzymes family.</text>
</comment>
<feature type="domain" description="Malic enzyme N-terminal" evidence="8">
    <location>
        <begin position="82"/>
        <end position="262"/>
    </location>
</feature>
<comment type="cofactor">
    <cofactor evidence="1">
        <name>Mn(2+)</name>
        <dbReference type="ChEBI" id="CHEBI:29035"/>
    </cofactor>
</comment>
<dbReference type="InterPro" id="IPR001891">
    <property type="entry name" value="Malic_OxRdtase"/>
</dbReference>
<dbReference type="PANTHER" id="PTHR23406">
    <property type="entry name" value="MALIC ENZYME-RELATED"/>
    <property type="match status" value="1"/>
</dbReference>
<gene>
    <name evidence="9" type="ORF">ACFQ2F_15115</name>
</gene>
<reference evidence="10" key="1">
    <citation type="journal article" date="2019" name="Int. J. Syst. Evol. Microbiol.">
        <title>The Global Catalogue of Microorganisms (GCM) 10K type strain sequencing project: providing services to taxonomists for standard genome sequencing and annotation.</title>
        <authorList>
            <consortium name="The Broad Institute Genomics Platform"/>
            <consortium name="The Broad Institute Genome Sequencing Center for Infectious Disease"/>
            <person name="Wu L."/>
            <person name="Ma J."/>
        </authorList>
    </citation>
    <scope>NUCLEOTIDE SEQUENCE [LARGE SCALE GENOMIC DNA]</scope>
    <source>
        <strain evidence="10">CCUG 61697</strain>
    </source>
</reference>
<dbReference type="SUPFAM" id="SSF53223">
    <property type="entry name" value="Aminoacid dehydrogenase-like, N-terminal domain"/>
    <property type="match status" value="1"/>
</dbReference>
<dbReference type="InterPro" id="IPR036291">
    <property type="entry name" value="NAD(P)-bd_dom_sf"/>
</dbReference>
<evidence type="ECO:0000313" key="9">
    <source>
        <dbReference type="EMBL" id="MFD0988428.1"/>
    </source>
</evidence>
<evidence type="ECO:0000256" key="6">
    <source>
        <dbReference type="RuleBase" id="RU003427"/>
    </source>
</evidence>
<dbReference type="Pfam" id="PF00390">
    <property type="entry name" value="malic"/>
    <property type="match status" value="1"/>
</dbReference>
<dbReference type="InterPro" id="IPR046346">
    <property type="entry name" value="Aminoacid_DH-like_N_sf"/>
</dbReference>
<evidence type="ECO:0000259" key="8">
    <source>
        <dbReference type="SMART" id="SM01274"/>
    </source>
</evidence>
<dbReference type="Pfam" id="PF03949">
    <property type="entry name" value="Malic_M"/>
    <property type="match status" value="1"/>
</dbReference>
<dbReference type="EMBL" id="JBHTJO010000002">
    <property type="protein sequence ID" value="MFD0988428.1"/>
    <property type="molecule type" value="Genomic_DNA"/>
</dbReference>
<keyword evidence="4 9" id="KW-0560">Oxidoreductase</keyword>
<accession>A0ABW3JFU5</accession>
<sequence>MTTQMSGDTDPLEIEVGGRSLLTEPLLNKGLAFTVEERSAFGLHGLLPPHIETLEEQVERRLIAVRRLRTNSERYHFLCDLQDENETLYYALITSHLSEMLPIIYTPTVGQGCQEFSDYWRYPRGLFLSLPYKDRIAEILSHPRYDHVETIVVSDGERVLGLGDQGVGGMGIPVGKLALYTACGGLSPATTLPVFLDVGTDNQARLDDPLYIGWRHTRVRGPEYDAFVESFVSAVEERWPKVLLQWEDFARGQAGTLLNRYRDRLLTFNDDIQGTAAVAAGTLLAAMEVSGVPFKDQRIVIVGAGSAGCGIAKLILRQMVESGLSEAEARRHFYAVDIDGLLVDGMPGLLDFQQPFAQPREAVADWKRPRASKITLEDVVANAKPTLMIGVSAQPGIFHEELVRTMAGHVERPVIMPLSNPTSRAEAVPDDLIEWTDGRVITCTGSPFAPVEHGGRLHTIDQTNNAYIFPGLGLGVLAVGATRISDGMFAAAARALAAISPARKDPYAPLLPQTDSLRDVAIAIAAAVAKRARDEGLCDPFEDDDLPALLAKKRWRPVYRRYVKKPGYRRIPQRPDL</sequence>
<dbReference type="EC" id="1.1.1.38" evidence="9"/>
<dbReference type="Gene3D" id="3.40.50.10380">
    <property type="entry name" value="Malic enzyme, N-terminal domain"/>
    <property type="match status" value="1"/>
</dbReference>
<dbReference type="Proteomes" id="UP001597102">
    <property type="component" value="Unassembled WGS sequence"/>
</dbReference>
<feature type="domain" description="Malic enzyme NAD-binding" evidence="7">
    <location>
        <begin position="272"/>
        <end position="533"/>
    </location>
</feature>
<dbReference type="Gene3D" id="3.40.50.720">
    <property type="entry name" value="NAD(P)-binding Rossmann-like Domain"/>
    <property type="match status" value="1"/>
</dbReference>
<dbReference type="SMART" id="SM01274">
    <property type="entry name" value="malic"/>
    <property type="match status" value="1"/>
</dbReference>
<dbReference type="InterPro" id="IPR012301">
    <property type="entry name" value="Malic_N_dom"/>
</dbReference>
<dbReference type="PANTHER" id="PTHR23406:SF34">
    <property type="entry name" value="NAD-DEPENDENT MALIC ENZYME, MITOCHONDRIAL"/>
    <property type="match status" value="1"/>
</dbReference>
<organism evidence="9 10">
    <name type="scientific">Methyloligella solikamskensis</name>
    <dbReference type="NCBI Taxonomy" id="1177756"/>
    <lineage>
        <taxon>Bacteria</taxon>
        <taxon>Pseudomonadati</taxon>
        <taxon>Pseudomonadota</taxon>
        <taxon>Alphaproteobacteria</taxon>
        <taxon>Hyphomicrobiales</taxon>
        <taxon>Hyphomicrobiaceae</taxon>
        <taxon>Methyloligella</taxon>
    </lineage>
</organism>
<dbReference type="SMART" id="SM00919">
    <property type="entry name" value="Malic_M"/>
    <property type="match status" value="1"/>
</dbReference>
<dbReference type="RefSeq" id="WP_379091490.1">
    <property type="nucleotide sequence ID" value="NZ_JBHTJO010000002.1"/>
</dbReference>
<dbReference type="GO" id="GO:0016491">
    <property type="term" value="F:oxidoreductase activity"/>
    <property type="evidence" value="ECO:0007669"/>
    <property type="project" value="UniProtKB-KW"/>
</dbReference>
<keyword evidence="5" id="KW-0520">NAD</keyword>
<proteinExistence type="inferred from homology"/>
<dbReference type="PIRSF" id="PIRSF000106">
    <property type="entry name" value="ME"/>
    <property type="match status" value="1"/>
</dbReference>
<evidence type="ECO:0000256" key="5">
    <source>
        <dbReference type="ARBA" id="ARBA00023027"/>
    </source>
</evidence>
<dbReference type="PRINTS" id="PR00072">
    <property type="entry name" value="MALOXRDTASE"/>
</dbReference>
<dbReference type="InterPro" id="IPR012302">
    <property type="entry name" value="Malic_NAD-bd"/>
</dbReference>
<evidence type="ECO:0000256" key="4">
    <source>
        <dbReference type="ARBA" id="ARBA00023002"/>
    </source>
</evidence>